<feature type="coiled-coil region" evidence="1">
    <location>
        <begin position="230"/>
        <end position="264"/>
    </location>
</feature>
<accession>A0AAN8I8W0</accession>
<name>A0AAN8I8W0_9EURO</name>
<evidence type="ECO:0000313" key="3">
    <source>
        <dbReference type="Proteomes" id="UP001316803"/>
    </source>
</evidence>
<organism evidence="2 3">
    <name type="scientific">Knufia fluminis</name>
    <dbReference type="NCBI Taxonomy" id="191047"/>
    <lineage>
        <taxon>Eukaryota</taxon>
        <taxon>Fungi</taxon>
        <taxon>Dikarya</taxon>
        <taxon>Ascomycota</taxon>
        <taxon>Pezizomycotina</taxon>
        <taxon>Eurotiomycetes</taxon>
        <taxon>Chaetothyriomycetidae</taxon>
        <taxon>Chaetothyriales</taxon>
        <taxon>Trichomeriaceae</taxon>
        <taxon>Knufia</taxon>
    </lineage>
</organism>
<dbReference type="AlphaFoldDB" id="A0AAN8I8W0"/>
<dbReference type="EMBL" id="JAKLMC020000011">
    <property type="protein sequence ID" value="KAK5953450.1"/>
    <property type="molecule type" value="Genomic_DNA"/>
</dbReference>
<evidence type="ECO:0000313" key="2">
    <source>
        <dbReference type="EMBL" id="KAK5953450.1"/>
    </source>
</evidence>
<proteinExistence type="predicted"/>
<sequence>MTFLNNFEKKQQDAEAERAKRFEQQFRELEDRTDSKLESIKKVFSAEVTTSLHLVNFGVANEFVKASQAGQLNTGTQPDRKVDNVQVPQCAPKADTDGLHEKLTAVMDKLDLSDTVNTARYNAIAQQLIPGQSGSDITVGQAVSAQANLSDTLWRLDIAQGAFRERLANFERTLAAQGENQASLNEKLENVQEMCRQLNQTLASVPATVTSAEQAQSLSQQLTERVELRSDAAQEAFRKCEREVKDLSSQFESTKADIESYQRDVAHNHRILKSEMAHNERRIFNKLADTENLMDGAMKYMKASWSSGVGNLSRSSQSLFGGVMPPPIISHADEPHPRKKATLSEAKHKASTTTVANTAHSSLTTTTPGPITPRLKPALNPKSLRFIVSATFNTTSVLGFPSPTIMALPASYAAKVDNIIKSAEINWKNALKAQN</sequence>
<keyword evidence="3" id="KW-1185">Reference proteome</keyword>
<protein>
    <submittedName>
        <fullName evidence="2">Uncharacterized protein</fullName>
    </submittedName>
</protein>
<gene>
    <name evidence="2" type="ORF">OHC33_005394</name>
</gene>
<feature type="coiled-coil region" evidence="1">
    <location>
        <begin position="174"/>
        <end position="201"/>
    </location>
</feature>
<dbReference type="Proteomes" id="UP001316803">
    <property type="component" value="Unassembled WGS sequence"/>
</dbReference>
<dbReference type="SUPFAM" id="SSF57997">
    <property type="entry name" value="Tropomyosin"/>
    <property type="match status" value="1"/>
</dbReference>
<evidence type="ECO:0000256" key="1">
    <source>
        <dbReference type="SAM" id="Coils"/>
    </source>
</evidence>
<keyword evidence="1" id="KW-0175">Coiled coil</keyword>
<comment type="caution">
    <text evidence="2">The sequence shown here is derived from an EMBL/GenBank/DDBJ whole genome shotgun (WGS) entry which is preliminary data.</text>
</comment>
<reference evidence="2 3" key="1">
    <citation type="submission" date="2022-12" db="EMBL/GenBank/DDBJ databases">
        <title>Genomic features and morphological characterization of a novel Knufia sp. strain isolated from spacecraft assembly facility.</title>
        <authorList>
            <person name="Teixeira M."/>
            <person name="Chander A.M."/>
            <person name="Stajich J.E."/>
            <person name="Venkateswaran K."/>
        </authorList>
    </citation>
    <scope>NUCLEOTIDE SEQUENCE [LARGE SCALE GENOMIC DNA]</scope>
    <source>
        <strain evidence="2 3">FJI-L2-BK-P2</strain>
    </source>
</reference>